<proteinExistence type="predicted"/>
<evidence type="ECO:0000313" key="2">
    <source>
        <dbReference type="Proteomes" id="UP001204772"/>
    </source>
</evidence>
<dbReference type="Proteomes" id="UP001204772">
    <property type="component" value="Unassembled WGS sequence"/>
</dbReference>
<keyword evidence="2" id="KW-1185">Reference proteome</keyword>
<evidence type="ECO:0000313" key="1">
    <source>
        <dbReference type="EMBL" id="MCP1384855.1"/>
    </source>
</evidence>
<gene>
    <name evidence="1" type="ORF">NCI00_20635</name>
</gene>
<sequence length="124" mass="14276">MIFDKNTVPQRLSISNTKPIITFTDKGEIRFNVHSRELFKVKDRVYFRFQVIDGMLHCIAGNHPNAFHVKANGSTHITHGPLVRNIIKAMNLKVEKVSFEVLPALEKRNEGFLQYPLTIFNTQP</sequence>
<accession>A0ABT1FSY2</accession>
<comment type="caution">
    <text evidence="1">The sequence shown here is derived from an EMBL/GenBank/DDBJ whole genome shotgun (WGS) entry which is preliminary data.</text>
</comment>
<organism evidence="1 2">
    <name type="scientific">Runella salmonicolor</name>
    <dbReference type="NCBI Taxonomy" id="2950278"/>
    <lineage>
        <taxon>Bacteria</taxon>
        <taxon>Pseudomonadati</taxon>
        <taxon>Bacteroidota</taxon>
        <taxon>Cytophagia</taxon>
        <taxon>Cytophagales</taxon>
        <taxon>Spirosomataceae</taxon>
        <taxon>Runella</taxon>
    </lineage>
</organism>
<name>A0ABT1FSY2_9BACT</name>
<dbReference type="RefSeq" id="WP_253530758.1">
    <property type="nucleotide sequence ID" value="NZ_JAMZEL010000009.1"/>
</dbReference>
<protein>
    <submittedName>
        <fullName evidence="1">Uncharacterized protein</fullName>
    </submittedName>
</protein>
<reference evidence="1 2" key="1">
    <citation type="submission" date="2022-06" db="EMBL/GenBank/DDBJ databases">
        <title>Runella sp. S5 genome sequencing.</title>
        <authorList>
            <person name="Park S."/>
        </authorList>
    </citation>
    <scope>NUCLEOTIDE SEQUENCE [LARGE SCALE GENOMIC DNA]</scope>
    <source>
        <strain evidence="1 2">S5</strain>
    </source>
</reference>
<dbReference type="EMBL" id="JAMZEL010000009">
    <property type="protein sequence ID" value="MCP1384855.1"/>
    <property type="molecule type" value="Genomic_DNA"/>
</dbReference>